<evidence type="ECO:0008006" key="4">
    <source>
        <dbReference type="Google" id="ProtNLM"/>
    </source>
</evidence>
<dbReference type="Proteomes" id="UP000002051">
    <property type="component" value="Unassembled WGS sequence"/>
</dbReference>
<name>A0A072TZ45_MEDTR</name>
<reference evidence="1 3" key="1">
    <citation type="journal article" date="2011" name="Nature">
        <title>The Medicago genome provides insight into the evolution of rhizobial symbioses.</title>
        <authorList>
            <person name="Young N.D."/>
            <person name="Debelle F."/>
            <person name="Oldroyd G.E."/>
            <person name="Geurts R."/>
            <person name="Cannon S.B."/>
            <person name="Udvardi M.K."/>
            <person name="Benedito V.A."/>
            <person name="Mayer K.F."/>
            <person name="Gouzy J."/>
            <person name="Schoof H."/>
            <person name="Van de Peer Y."/>
            <person name="Proost S."/>
            <person name="Cook D.R."/>
            <person name="Meyers B.C."/>
            <person name="Spannagl M."/>
            <person name="Cheung F."/>
            <person name="De Mita S."/>
            <person name="Krishnakumar V."/>
            <person name="Gundlach H."/>
            <person name="Zhou S."/>
            <person name="Mudge J."/>
            <person name="Bharti A.K."/>
            <person name="Murray J.D."/>
            <person name="Naoumkina M.A."/>
            <person name="Rosen B."/>
            <person name="Silverstein K.A."/>
            <person name="Tang H."/>
            <person name="Rombauts S."/>
            <person name="Zhao P.X."/>
            <person name="Zhou P."/>
            <person name="Barbe V."/>
            <person name="Bardou P."/>
            <person name="Bechner M."/>
            <person name="Bellec A."/>
            <person name="Berger A."/>
            <person name="Berges H."/>
            <person name="Bidwell S."/>
            <person name="Bisseling T."/>
            <person name="Choisne N."/>
            <person name="Couloux A."/>
            <person name="Denny R."/>
            <person name="Deshpande S."/>
            <person name="Dai X."/>
            <person name="Doyle J.J."/>
            <person name="Dudez A.M."/>
            <person name="Farmer A.D."/>
            <person name="Fouteau S."/>
            <person name="Franken C."/>
            <person name="Gibelin C."/>
            <person name="Gish J."/>
            <person name="Goldstein S."/>
            <person name="Gonzalez A.J."/>
            <person name="Green P.J."/>
            <person name="Hallab A."/>
            <person name="Hartog M."/>
            <person name="Hua A."/>
            <person name="Humphray S.J."/>
            <person name="Jeong D.H."/>
            <person name="Jing Y."/>
            <person name="Jocker A."/>
            <person name="Kenton S.M."/>
            <person name="Kim D.J."/>
            <person name="Klee K."/>
            <person name="Lai H."/>
            <person name="Lang C."/>
            <person name="Lin S."/>
            <person name="Macmil S.L."/>
            <person name="Magdelenat G."/>
            <person name="Matthews L."/>
            <person name="McCorrison J."/>
            <person name="Monaghan E.L."/>
            <person name="Mun J.H."/>
            <person name="Najar F.Z."/>
            <person name="Nicholson C."/>
            <person name="Noirot C."/>
            <person name="O'Bleness M."/>
            <person name="Paule C.R."/>
            <person name="Poulain J."/>
            <person name="Prion F."/>
            <person name="Qin B."/>
            <person name="Qu C."/>
            <person name="Retzel E.F."/>
            <person name="Riddle C."/>
            <person name="Sallet E."/>
            <person name="Samain S."/>
            <person name="Samson N."/>
            <person name="Sanders I."/>
            <person name="Saurat O."/>
            <person name="Scarpelli C."/>
            <person name="Schiex T."/>
            <person name="Segurens B."/>
            <person name="Severin A.J."/>
            <person name="Sherrier D.J."/>
            <person name="Shi R."/>
            <person name="Sims S."/>
            <person name="Singer S.R."/>
            <person name="Sinharoy S."/>
            <person name="Sterck L."/>
            <person name="Viollet A."/>
            <person name="Wang B.B."/>
            <person name="Wang K."/>
            <person name="Wang M."/>
            <person name="Wang X."/>
            <person name="Warfsmann J."/>
            <person name="Weissenbach J."/>
            <person name="White D.D."/>
            <person name="White J.D."/>
            <person name="Wiley G.B."/>
            <person name="Wincker P."/>
            <person name="Xing Y."/>
            <person name="Yang L."/>
            <person name="Yao Z."/>
            <person name="Ying F."/>
            <person name="Zhai J."/>
            <person name="Zhou L."/>
            <person name="Zuber A."/>
            <person name="Denarie J."/>
            <person name="Dixon R.A."/>
            <person name="May G.D."/>
            <person name="Schwartz D.C."/>
            <person name="Rogers J."/>
            <person name="Quetier F."/>
            <person name="Town C.D."/>
            <person name="Roe B.A."/>
        </authorList>
    </citation>
    <scope>NUCLEOTIDE SEQUENCE [LARGE SCALE GENOMIC DNA]</scope>
    <source>
        <strain evidence="1">A17</strain>
        <strain evidence="2 3">cv. Jemalong A17</strain>
    </source>
</reference>
<evidence type="ECO:0000313" key="3">
    <source>
        <dbReference type="Proteomes" id="UP000002051"/>
    </source>
</evidence>
<dbReference type="EMBL" id="CM001223">
    <property type="protein sequence ID" value="KEH22143.1"/>
    <property type="molecule type" value="Genomic_DNA"/>
</dbReference>
<evidence type="ECO:0000313" key="1">
    <source>
        <dbReference type="EMBL" id="KEH22143.1"/>
    </source>
</evidence>
<sequence length="119" mass="13755">MSGHASNGHCLPTNCDINLLDRLQFSPSFRRFKDIEMIIRKPPTHPYIKVNTDGSLWNLSADCGEIMGFIIAMEMAVRHHWQYIWTEGDSTSALLAFSKPSLILIRWRNRWHNCLSHGM</sequence>
<dbReference type="EnsemblPlants" id="KEH22143">
    <property type="protein sequence ID" value="KEH22143"/>
    <property type="gene ID" value="MTR_7g033655"/>
</dbReference>
<gene>
    <name evidence="1" type="ordered locus">MTR_7g033655</name>
</gene>
<reference evidence="1 3" key="2">
    <citation type="journal article" date="2014" name="BMC Genomics">
        <title>An improved genome release (version Mt4.0) for the model legume Medicago truncatula.</title>
        <authorList>
            <person name="Tang H."/>
            <person name="Krishnakumar V."/>
            <person name="Bidwell S."/>
            <person name="Rosen B."/>
            <person name="Chan A."/>
            <person name="Zhou S."/>
            <person name="Gentzbittel L."/>
            <person name="Childs K.L."/>
            <person name="Yandell M."/>
            <person name="Gundlach H."/>
            <person name="Mayer K.F."/>
            <person name="Schwartz D.C."/>
            <person name="Town C.D."/>
        </authorList>
    </citation>
    <scope>GENOME REANNOTATION</scope>
    <source>
        <strain evidence="1">A17</strain>
        <strain evidence="2 3">cv. Jemalong A17</strain>
    </source>
</reference>
<accession>A0A072TZ45</accession>
<evidence type="ECO:0000313" key="2">
    <source>
        <dbReference type="EnsemblPlants" id="KEH22143"/>
    </source>
</evidence>
<organism evidence="1 3">
    <name type="scientific">Medicago truncatula</name>
    <name type="common">Barrel medic</name>
    <name type="synonym">Medicago tribuloides</name>
    <dbReference type="NCBI Taxonomy" id="3880"/>
    <lineage>
        <taxon>Eukaryota</taxon>
        <taxon>Viridiplantae</taxon>
        <taxon>Streptophyta</taxon>
        <taxon>Embryophyta</taxon>
        <taxon>Tracheophyta</taxon>
        <taxon>Spermatophyta</taxon>
        <taxon>Magnoliopsida</taxon>
        <taxon>eudicotyledons</taxon>
        <taxon>Gunneridae</taxon>
        <taxon>Pentapetalae</taxon>
        <taxon>rosids</taxon>
        <taxon>fabids</taxon>
        <taxon>Fabales</taxon>
        <taxon>Fabaceae</taxon>
        <taxon>Papilionoideae</taxon>
        <taxon>50 kb inversion clade</taxon>
        <taxon>NPAAA clade</taxon>
        <taxon>Hologalegina</taxon>
        <taxon>IRL clade</taxon>
        <taxon>Trifolieae</taxon>
        <taxon>Medicago</taxon>
    </lineage>
</organism>
<protein>
    <recommendedName>
        <fullName evidence="4">RNase H type-1 domain-containing protein</fullName>
    </recommendedName>
</protein>
<reference evidence="2" key="3">
    <citation type="submission" date="2015-04" db="UniProtKB">
        <authorList>
            <consortium name="EnsemblPlants"/>
        </authorList>
    </citation>
    <scope>IDENTIFICATION</scope>
    <source>
        <strain evidence="2">cv. Jemalong A17</strain>
    </source>
</reference>
<dbReference type="HOGENOM" id="CLU_2065000_0_0_1"/>
<dbReference type="AlphaFoldDB" id="A0A072TZ45"/>
<keyword evidence="3" id="KW-1185">Reference proteome</keyword>
<proteinExistence type="predicted"/>